<dbReference type="AlphaFoldDB" id="A0A9X2IQ62"/>
<evidence type="ECO:0000313" key="3">
    <source>
        <dbReference type="EMBL" id="MCM3715940.1"/>
    </source>
</evidence>
<comment type="caution">
    <text evidence="3">The sequence shown here is derived from an EMBL/GenBank/DDBJ whole genome shotgun (WGS) entry which is preliminary data.</text>
</comment>
<sequence length="158" mass="18299">MKRLFLCLSLVLLAGCSTPVKQEMIHYVNEEVNPIYSLEEEAVDHLSSVTGSNYVDDETFYHTMVEEVLPRYEQFVQRLESIEPESEELHKVHSLFVEGAQMQRNSMRLSLQGVEQGSEEVIQEANLLLEEGKAKIDQYIAEMESLAEQYEVEYEVYQ</sequence>
<feature type="coiled-coil region" evidence="1">
    <location>
        <begin position="122"/>
        <end position="149"/>
    </location>
</feature>
<feature type="signal peptide" evidence="2">
    <location>
        <begin position="1"/>
        <end position="22"/>
    </location>
</feature>
<name>A0A9X2IQ62_9BACI</name>
<evidence type="ECO:0000313" key="4">
    <source>
        <dbReference type="Proteomes" id="UP001139179"/>
    </source>
</evidence>
<protein>
    <recommendedName>
        <fullName evidence="5">Lipoprotein</fullName>
    </recommendedName>
</protein>
<dbReference type="RefSeq" id="WP_251224630.1">
    <property type="nucleotide sequence ID" value="NZ_JAMBOL010000024.1"/>
</dbReference>
<reference evidence="3" key="1">
    <citation type="submission" date="2022-05" db="EMBL/GenBank/DDBJ databases">
        <title>Comparative Genomics of Spacecraft Associated Microbes.</title>
        <authorList>
            <person name="Tran M.T."/>
            <person name="Wright A."/>
            <person name="Seuylemezian A."/>
            <person name="Eisen J."/>
            <person name="Coil D."/>
        </authorList>
    </citation>
    <scope>NUCLEOTIDE SEQUENCE</scope>
    <source>
        <strain evidence="3">214.1.1</strain>
    </source>
</reference>
<evidence type="ECO:0000256" key="1">
    <source>
        <dbReference type="SAM" id="Coils"/>
    </source>
</evidence>
<evidence type="ECO:0008006" key="5">
    <source>
        <dbReference type="Google" id="ProtNLM"/>
    </source>
</evidence>
<keyword evidence="2" id="KW-0732">Signal</keyword>
<proteinExistence type="predicted"/>
<keyword evidence="1" id="KW-0175">Coiled coil</keyword>
<evidence type="ECO:0000256" key="2">
    <source>
        <dbReference type="SAM" id="SignalP"/>
    </source>
</evidence>
<gene>
    <name evidence="3" type="ORF">M3202_17940</name>
</gene>
<accession>A0A9X2IQ62</accession>
<dbReference type="EMBL" id="JAMBOL010000024">
    <property type="protein sequence ID" value="MCM3715940.1"/>
    <property type="molecule type" value="Genomic_DNA"/>
</dbReference>
<dbReference type="Proteomes" id="UP001139179">
    <property type="component" value="Unassembled WGS sequence"/>
</dbReference>
<keyword evidence="4" id="KW-1185">Reference proteome</keyword>
<feature type="chain" id="PRO_5040779073" description="Lipoprotein" evidence="2">
    <location>
        <begin position="23"/>
        <end position="158"/>
    </location>
</feature>
<dbReference type="PROSITE" id="PS51257">
    <property type="entry name" value="PROKAR_LIPOPROTEIN"/>
    <property type="match status" value="1"/>
</dbReference>
<organism evidence="3 4">
    <name type="scientific">Halalkalibacter oceani</name>
    <dbReference type="NCBI Taxonomy" id="1653776"/>
    <lineage>
        <taxon>Bacteria</taxon>
        <taxon>Bacillati</taxon>
        <taxon>Bacillota</taxon>
        <taxon>Bacilli</taxon>
        <taxon>Bacillales</taxon>
        <taxon>Bacillaceae</taxon>
        <taxon>Halalkalibacter</taxon>
    </lineage>
</organism>